<protein>
    <recommendedName>
        <fullName evidence="4">1D-myo-inositol 2-acetamido-2-deoxy-alpha-D-glucopyranoside deacetylase</fullName>
        <shortName evidence="4">GlcNAc-Ins deacetylase</shortName>
        <ecNumber evidence="4">3.5.1.103</ecNumber>
    </recommendedName>
    <alternativeName>
        <fullName evidence="4">N-acetyl-1-D-myo-inositol-2-amino-2-deoxy-alpha-D-glucopyranoside deacetylase</fullName>
    </alternativeName>
</protein>
<dbReference type="GO" id="GO:0008270">
    <property type="term" value="F:zinc ion binding"/>
    <property type="evidence" value="ECO:0007669"/>
    <property type="project" value="UniProtKB-UniRule"/>
</dbReference>
<keyword evidence="3 4" id="KW-0862">Zinc</keyword>
<dbReference type="NCBIfam" id="TIGR03445">
    <property type="entry name" value="mycothiol_MshB"/>
    <property type="match status" value="1"/>
</dbReference>
<evidence type="ECO:0000256" key="4">
    <source>
        <dbReference type="HAMAP-Rule" id="MF_01696"/>
    </source>
</evidence>
<dbReference type="Gene3D" id="3.40.50.10320">
    <property type="entry name" value="LmbE-like"/>
    <property type="match status" value="1"/>
</dbReference>
<evidence type="ECO:0000256" key="1">
    <source>
        <dbReference type="ARBA" id="ARBA00022723"/>
    </source>
</evidence>
<keyword evidence="2 4" id="KW-0378">Hydrolase</keyword>
<dbReference type="AlphaFoldDB" id="A0A941INZ9"/>
<feature type="binding site" evidence="4">
    <location>
        <position position="25"/>
    </location>
    <ligand>
        <name>Zn(2+)</name>
        <dbReference type="ChEBI" id="CHEBI:29105"/>
    </ligand>
</feature>
<accession>A0A941INZ9</accession>
<dbReference type="InterPro" id="IPR024078">
    <property type="entry name" value="LmbE-like_dom_sf"/>
</dbReference>
<proteinExistence type="inferred from homology"/>
<dbReference type="PANTHER" id="PTHR12993">
    <property type="entry name" value="N-ACETYLGLUCOSAMINYL-PHOSPHATIDYLINOSITOL DE-N-ACETYLASE-RELATED"/>
    <property type="match status" value="1"/>
</dbReference>
<keyword evidence="1 4" id="KW-0479">Metal-binding</keyword>
<name>A0A941INZ9_9ACTN</name>
<comment type="similarity">
    <text evidence="4">Belongs to the MshB deacetylase family.</text>
</comment>
<feature type="binding site" evidence="4">
    <location>
        <position position="28"/>
    </location>
    <ligand>
        <name>Zn(2+)</name>
        <dbReference type="ChEBI" id="CHEBI:29105"/>
    </ligand>
</feature>
<dbReference type="EC" id="3.5.1.103" evidence="4"/>
<dbReference type="InterPro" id="IPR017810">
    <property type="entry name" value="Mycothiol_biosynthesis_MshB"/>
</dbReference>
<comment type="function">
    <text evidence="4">Catalyzes the deacetylation of 1D-myo-inositol 2-acetamido-2-deoxy-alpha-D-glucopyranoside (GlcNAc-Ins) in the mycothiol biosynthesis pathway.</text>
</comment>
<dbReference type="InterPro" id="IPR003737">
    <property type="entry name" value="GlcNAc_PI_deacetylase-related"/>
</dbReference>
<comment type="caution">
    <text evidence="5">The sequence shown here is derived from an EMBL/GenBank/DDBJ whole genome shotgun (WGS) entry which is preliminary data.</text>
</comment>
<dbReference type="GO" id="GO:0010125">
    <property type="term" value="P:mycothiol biosynthetic process"/>
    <property type="evidence" value="ECO:0007669"/>
    <property type="project" value="UniProtKB-UniRule"/>
</dbReference>
<dbReference type="HAMAP" id="MF_01696">
    <property type="entry name" value="MshB"/>
    <property type="match status" value="1"/>
</dbReference>
<feature type="binding site" evidence="4">
    <location>
        <position position="160"/>
    </location>
    <ligand>
        <name>Zn(2+)</name>
        <dbReference type="ChEBI" id="CHEBI:29105"/>
    </ligand>
</feature>
<evidence type="ECO:0000313" key="5">
    <source>
        <dbReference type="EMBL" id="MBR7835980.1"/>
    </source>
</evidence>
<evidence type="ECO:0000256" key="2">
    <source>
        <dbReference type="ARBA" id="ARBA00022801"/>
    </source>
</evidence>
<dbReference type="GO" id="GO:0035595">
    <property type="term" value="F:N-acetylglucosaminylinositol deacetylase activity"/>
    <property type="evidence" value="ECO:0007669"/>
    <property type="project" value="UniProtKB-EC"/>
</dbReference>
<evidence type="ECO:0000256" key="3">
    <source>
        <dbReference type="ARBA" id="ARBA00022833"/>
    </source>
</evidence>
<dbReference type="SUPFAM" id="SSF102588">
    <property type="entry name" value="LmbE-like"/>
    <property type="match status" value="1"/>
</dbReference>
<evidence type="ECO:0000313" key="6">
    <source>
        <dbReference type="Proteomes" id="UP000675781"/>
    </source>
</evidence>
<reference evidence="5" key="1">
    <citation type="submission" date="2021-04" db="EMBL/GenBank/DDBJ databases">
        <title>Genome based classification of Actinospica acidithermotolerans sp. nov., an actinobacterium isolated from an Indonesian hot spring.</title>
        <authorList>
            <person name="Kusuma A.B."/>
            <person name="Putra K.E."/>
            <person name="Nafisah S."/>
            <person name="Loh J."/>
            <person name="Nouioui I."/>
            <person name="Goodfellow M."/>
        </authorList>
    </citation>
    <scope>NUCLEOTIDE SEQUENCE</scope>
    <source>
        <strain evidence="5">CSCA 57</strain>
    </source>
</reference>
<keyword evidence="6" id="KW-1185">Reference proteome</keyword>
<comment type="catalytic activity">
    <reaction evidence="4">
        <text>1D-myo-inositol 2-acetamido-2-deoxy-alpha-D-glucopyranoside + H2O = 1D-myo-inositol 2-amino-2-deoxy-alpha-D-glucopyranoside + acetate</text>
        <dbReference type="Rhea" id="RHEA:26180"/>
        <dbReference type="ChEBI" id="CHEBI:15377"/>
        <dbReference type="ChEBI" id="CHEBI:30089"/>
        <dbReference type="ChEBI" id="CHEBI:52442"/>
        <dbReference type="ChEBI" id="CHEBI:58886"/>
        <dbReference type="EC" id="3.5.1.103"/>
    </reaction>
</comment>
<dbReference type="Pfam" id="PF02585">
    <property type="entry name" value="PIG-L"/>
    <property type="match status" value="1"/>
</dbReference>
<organism evidence="5 6">
    <name type="scientific">Actinospica durhamensis</name>
    <dbReference type="NCBI Taxonomy" id="1508375"/>
    <lineage>
        <taxon>Bacteria</taxon>
        <taxon>Bacillati</taxon>
        <taxon>Actinomycetota</taxon>
        <taxon>Actinomycetes</taxon>
        <taxon>Catenulisporales</taxon>
        <taxon>Actinospicaceae</taxon>
        <taxon>Actinospica</taxon>
    </lineage>
</organism>
<sequence>MAPVPDPQETHVPPEARSILFVHAHPDDESINNGATMAKLVAEGTRVTLVTCTRGEYGEILVPELAHLAADREDRLGEYREGELARAMERLGVADHRFLGAPGEFHDSGMMGTEGNERPDSFWQADLEQTAERLAGIVREVRPQVVVTYNPFGGYGHPDHIQAHRVAMRAVELVAGTDAQVARVYWNTMPRSALVAALDELRTQGTQTGFKVVETVDELGYAEDDGYAAVAVRAEEYLDAKIAAMAAHATQILVDGPFFALSNYVGMRTLGTEYYRLADGSDLAGDALAGDLFAGLGR</sequence>
<gene>
    <name evidence="4 5" type="primary">mshB</name>
    <name evidence="5" type="ORF">KDL01_22080</name>
</gene>
<dbReference type="EMBL" id="JAGSOG010000118">
    <property type="protein sequence ID" value="MBR7835980.1"/>
    <property type="molecule type" value="Genomic_DNA"/>
</dbReference>
<dbReference type="Proteomes" id="UP000675781">
    <property type="component" value="Unassembled WGS sequence"/>
</dbReference>
<comment type="cofactor">
    <cofactor evidence="4">
        <name>Zn(2+)</name>
        <dbReference type="ChEBI" id="CHEBI:29105"/>
    </cofactor>
    <text evidence="4">Binds 1 zinc ion per subunit.</text>
</comment>
<dbReference type="PANTHER" id="PTHR12993:SF26">
    <property type="entry name" value="1D-MYO-INOSITOL 2-ACETAMIDO-2-DEOXY-ALPHA-D-GLUCOPYRANOSIDE DEACETYLASE"/>
    <property type="match status" value="1"/>
</dbReference>